<dbReference type="EMBL" id="BAABLO010000004">
    <property type="protein sequence ID" value="GAA4717083.1"/>
    <property type="molecule type" value="Genomic_DNA"/>
</dbReference>
<evidence type="ECO:0000313" key="1">
    <source>
        <dbReference type="EMBL" id="GAA4717083.1"/>
    </source>
</evidence>
<evidence type="ECO:0000313" key="2">
    <source>
        <dbReference type="Proteomes" id="UP001500556"/>
    </source>
</evidence>
<name>A0ABP8XYR4_9MICO</name>
<accession>A0ABP8XYR4</accession>
<proteinExistence type="predicted"/>
<protein>
    <submittedName>
        <fullName evidence="1">Uncharacterized protein</fullName>
    </submittedName>
</protein>
<organism evidence="1 2">
    <name type="scientific">Pedococcus ginsenosidimutans</name>
    <dbReference type="NCBI Taxonomy" id="490570"/>
    <lineage>
        <taxon>Bacteria</taxon>
        <taxon>Bacillati</taxon>
        <taxon>Actinomycetota</taxon>
        <taxon>Actinomycetes</taxon>
        <taxon>Micrococcales</taxon>
        <taxon>Intrasporangiaceae</taxon>
        <taxon>Pedococcus</taxon>
    </lineage>
</organism>
<gene>
    <name evidence="1" type="ORF">GCM10025782_12680</name>
</gene>
<keyword evidence="2" id="KW-1185">Reference proteome</keyword>
<comment type="caution">
    <text evidence="1">The sequence shown here is derived from an EMBL/GenBank/DDBJ whole genome shotgun (WGS) entry which is preliminary data.</text>
</comment>
<dbReference type="Proteomes" id="UP001500556">
    <property type="component" value="Unassembled WGS sequence"/>
</dbReference>
<reference evidence="2" key="1">
    <citation type="journal article" date="2019" name="Int. J. Syst. Evol. Microbiol.">
        <title>The Global Catalogue of Microorganisms (GCM) 10K type strain sequencing project: providing services to taxonomists for standard genome sequencing and annotation.</title>
        <authorList>
            <consortium name="The Broad Institute Genomics Platform"/>
            <consortium name="The Broad Institute Genome Sequencing Center for Infectious Disease"/>
            <person name="Wu L."/>
            <person name="Ma J."/>
        </authorList>
    </citation>
    <scope>NUCLEOTIDE SEQUENCE [LARGE SCALE GENOMIC DNA]</scope>
    <source>
        <strain evidence="2">JCM 18961</strain>
    </source>
</reference>
<sequence>MSGDDLVALGESMGHVAADLAWCADSAASRAWALGPGRSRGALAAVLGDFEHQRLLLGRRLDDLASGLRRAGAAYVDVEQDAASLFAGSGDAP</sequence>